<dbReference type="EMBL" id="JAGSOJ010000001">
    <property type="protein sequence ID" value="MCM1989163.1"/>
    <property type="molecule type" value="Genomic_DNA"/>
</dbReference>
<evidence type="ECO:0000256" key="1">
    <source>
        <dbReference type="SAM" id="MobiDB-lite"/>
    </source>
</evidence>
<evidence type="ECO:0000313" key="3">
    <source>
        <dbReference type="Proteomes" id="UP001056429"/>
    </source>
</evidence>
<dbReference type="Proteomes" id="UP001056429">
    <property type="component" value="Unassembled WGS sequence"/>
</dbReference>
<protein>
    <submittedName>
        <fullName evidence="2">Uncharacterized protein</fullName>
    </submittedName>
</protein>
<accession>A0A9J6NY21</accession>
<keyword evidence="3" id="KW-1185">Reference proteome</keyword>
<evidence type="ECO:0000313" key="2">
    <source>
        <dbReference type="EMBL" id="MCM1989163.1"/>
    </source>
</evidence>
<comment type="caution">
    <text evidence="2">The sequence shown here is derived from an EMBL/GenBank/DDBJ whole genome shotgun (WGS) entry which is preliminary data.</text>
</comment>
<reference evidence="2" key="1">
    <citation type="journal article" date="2021" name="mSystems">
        <title>Bacteria and Archaea Synergistically Convert Glycine Betaine to Biogenic Methane in the Formosa Cold Seep of the South China Sea.</title>
        <authorList>
            <person name="Li L."/>
            <person name="Zhang W."/>
            <person name="Zhang S."/>
            <person name="Song L."/>
            <person name="Sun Q."/>
            <person name="Zhang H."/>
            <person name="Xiang H."/>
            <person name="Dong X."/>
        </authorList>
    </citation>
    <scope>NUCLEOTIDE SEQUENCE</scope>
    <source>
        <strain evidence="2">ZWT</strain>
    </source>
</reference>
<proteinExistence type="predicted"/>
<dbReference type="SUPFAM" id="SSF52096">
    <property type="entry name" value="ClpP/crotonase"/>
    <property type="match status" value="1"/>
</dbReference>
<dbReference type="RefSeq" id="WP_250858079.1">
    <property type="nucleotide sequence ID" value="NZ_JAGSOJ010000001.1"/>
</dbReference>
<feature type="compositionally biased region" description="Basic and acidic residues" evidence="1">
    <location>
        <begin position="147"/>
        <end position="158"/>
    </location>
</feature>
<organism evidence="2 3">
    <name type="scientific">Oceanirhabdus seepicola</name>
    <dbReference type="NCBI Taxonomy" id="2828781"/>
    <lineage>
        <taxon>Bacteria</taxon>
        <taxon>Bacillati</taxon>
        <taxon>Bacillota</taxon>
        <taxon>Clostridia</taxon>
        <taxon>Eubacteriales</taxon>
        <taxon>Clostridiaceae</taxon>
        <taxon>Oceanirhabdus</taxon>
    </lineage>
</organism>
<dbReference type="InterPro" id="IPR029045">
    <property type="entry name" value="ClpP/crotonase-like_dom_sf"/>
</dbReference>
<reference evidence="2" key="2">
    <citation type="submission" date="2021-04" db="EMBL/GenBank/DDBJ databases">
        <authorList>
            <person name="Dong X."/>
        </authorList>
    </citation>
    <scope>NUCLEOTIDE SEQUENCE</scope>
    <source>
        <strain evidence="2">ZWT</strain>
    </source>
</reference>
<dbReference type="AlphaFoldDB" id="A0A9J6NY21"/>
<dbReference type="Gene3D" id="3.90.226.10">
    <property type="entry name" value="2-enoyl-CoA Hydratase, Chain A, domain 1"/>
    <property type="match status" value="1"/>
</dbReference>
<feature type="region of interest" description="Disordered" evidence="1">
    <location>
        <begin position="139"/>
        <end position="158"/>
    </location>
</feature>
<gene>
    <name evidence="2" type="ORF">KDK92_05375</name>
</gene>
<name>A0A9J6NY21_9CLOT</name>
<sequence>MKKKISLIILSIMIVIVGVFAFIPQSRMMAYSVFINSKEITEFRVDGEMLFMNGEINSKTPKQLKKVVSENPQITTIVMLEVPGSNDDEANFPMCSWIREQGLNTHLTKESLVASGGSDFFLAGNERTMEQGAKIGVHSWSDTSGTEAKDLPKDHPDHEMNRKYIEDMLGKDDFYWYTIYAAPANDIYFMTEEEILKYNMVTQPIENP</sequence>